<protein>
    <submittedName>
        <fullName evidence="1">Uncharacterized protein</fullName>
    </submittedName>
</protein>
<sequence length="340" mass="39645">MVMPVVDNIFNPLKRQAGWDGLRKKDGSEYADKANFAKRLKGLDVATDVELVGFFDRHFKPDDMPADVLFKEFKTLMTSIPPEYAGPVVRRFLGPVKEWRQATITECNKISAENRKNKGKDGTFPDGWIHFRVIVHKFYERFPYLQTLCAQQDLSKEDLMELKFWAFIAFFFFSVRTCRNEGVDMLAAEDLTHWKAKKGSEMQPITYSDGTITVWRANKTERAYSFPLHADAKPLIDRLVRYHQQKGEWRVFGVGASQFSTNILKPKFGFHFGLDKRPNIHTMRKIKNVYRWQLWKAQGSKLETEEQMVGLDLDHDLKTAKETYVKDAWCDPDFNANYVF</sequence>
<dbReference type="EMBL" id="JADGJD010003156">
    <property type="protein sequence ID" value="KAJ3025260.1"/>
    <property type="molecule type" value="Genomic_DNA"/>
</dbReference>
<proteinExistence type="predicted"/>
<organism evidence="1 2">
    <name type="scientific">Rhizophlyctis rosea</name>
    <dbReference type="NCBI Taxonomy" id="64517"/>
    <lineage>
        <taxon>Eukaryota</taxon>
        <taxon>Fungi</taxon>
        <taxon>Fungi incertae sedis</taxon>
        <taxon>Chytridiomycota</taxon>
        <taxon>Chytridiomycota incertae sedis</taxon>
        <taxon>Chytridiomycetes</taxon>
        <taxon>Rhizophlyctidales</taxon>
        <taxon>Rhizophlyctidaceae</taxon>
        <taxon>Rhizophlyctis</taxon>
    </lineage>
</organism>
<dbReference type="Proteomes" id="UP001212841">
    <property type="component" value="Unassembled WGS sequence"/>
</dbReference>
<name>A0AAD5WYE5_9FUNG</name>
<gene>
    <name evidence="1" type="ORF">HK097_006716</name>
</gene>
<reference evidence="1" key="1">
    <citation type="submission" date="2020-05" db="EMBL/GenBank/DDBJ databases">
        <title>Phylogenomic resolution of chytrid fungi.</title>
        <authorList>
            <person name="Stajich J.E."/>
            <person name="Amses K."/>
            <person name="Simmons R."/>
            <person name="Seto K."/>
            <person name="Myers J."/>
            <person name="Bonds A."/>
            <person name="Quandt C.A."/>
            <person name="Barry K."/>
            <person name="Liu P."/>
            <person name="Grigoriev I."/>
            <person name="Longcore J.E."/>
            <person name="James T.Y."/>
        </authorList>
    </citation>
    <scope>NUCLEOTIDE SEQUENCE</scope>
    <source>
        <strain evidence="1">JEL0318</strain>
    </source>
</reference>
<accession>A0AAD5WYE5</accession>
<keyword evidence="2" id="KW-1185">Reference proteome</keyword>
<dbReference type="AlphaFoldDB" id="A0AAD5WYE5"/>
<evidence type="ECO:0000313" key="1">
    <source>
        <dbReference type="EMBL" id="KAJ3025260.1"/>
    </source>
</evidence>
<comment type="caution">
    <text evidence="1">The sequence shown here is derived from an EMBL/GenBank/DDBJ whole genome shotgun (WGS) entry which is preliminary data.</text>
</comment>
<evidence type="ECO:0000313" key="2">
    <source>
        <dbReference type="Proteomes" id="UP001212841"/>
    </source>
</evidence>